<accession>A0A1I1XWT7</accession>
<organism evidence="2 3">
    <name type="scientific">Dyella marensis</name>
    <dbReference type="NCBI Taxonomy" id="500610"/>
    <lineage>
        <taxon>Bacteria</taxon>
        <taxon>Pseudomonadati</taxon>
        <taxon>Pseudomonadota</taxon>
        <taxon>Gammaproteobacteria</taxon>
        <taxon>Lysobacterales</taxon>
        <taxon>Rhodanobacteraceae</taxon>
        <taxon>Dyella</taxon>
    </lineage>
</organism>
<dbReference type="RefSeq" id="WP_051548466.1">
    <property type="nucleotide sequence ID" value="NZ_FONH01000001.1"/>
</dbReference>
<dbReference type="Proteomes" id="UP000199477">
    <property type="component" value="Unassembled WGS sequence"/>
</dbReference>
<reference evidence="3" key="1">
    <citation type="submission" date="2016-10" db="EMBL/GenBank/DDBJ databases">
        <authorList>
            <person name="Varghese N."/>
            <person name="Submissions S."/>
        </authorList>
    </citation>
    <scope>NUCLEOTIDE SEQUENCE [LARGE SCALE GENOMIC DNA]</scope>
    <source>
        <strain evidence="3">UNC178MFTsu3.1</strain>
    </source>
</reference>
<dbReference type="InterPro" id="IPR057691">
    <property type="entry name" value="DUF7931"/>
</dbReference>
<proteinExistence type="predicted"/>
<dbReference type="AlphaFoldDB" id="A0A1I1XWT7"/>
<dbReference type="STRING" id="500610.SAMN02799615_00391"/>
<dbReference type="EMBL" id="FONH01000001">
    <property type="protein sequence ID" value="SFE11158.1"/>
    <property type="molecule type" value="Genomic_DNA"/>
</dbReference>
<protein>
    <recommendedName>
        <fullName evidence="1">DUF7931 domain-containing protein</fullName>
    </recommendedName>
</protein>
<sequence length="167" mass="18293">MNPPDRPAPETLAIDSGEALAEARLQLLRGARRRVAIYQPALPADAYNNAAELEELRRIATSGRGAEIRILLHDAAAALRDSHRLVALAQRLPSSVLVREPVEETDRAYGSACLLTDAGGYLFLPEAGRSRGRASLEDRASQAPLQQYFQEVWERAARATVLQPLDL</sequence>
<keyword evidence="3" id="KW-1185">Reference proteome</keyword>
<feature type="domain" description="DUF7931" evidence="1">
    <location>
        <begin position="18"/>
        <end position="163"/>
    </location>
</feature>
<dbReference type="Pfam" id="PF25559">
    <property type="entry name" value="DUF7931"/>
    <property type="match status" value="1"/>
</dbReference>
<evidence type="ECO:0000259" key="1">
    <source>
        <dbReference type="Pfam" id="PF25559"/>
    </source>
</evidence>
<evidence type="ECO:0000313" key="3">
    <source>
        <dbReference type="Proteomes" id="UP000199477"/>
    </source>
</evidence>
<evidence type="ECO:0000313" key="2">
    <source>
        <dbReference type="EMBL" id="SFE11158.1"/>
    </source>
</evidence>
<gene>
    <name evidence="2" type="ORF">SAMN02799615_00391</name>
</gene>
<name>A0A1I1XWT7_9GAMM</name>